<evidence type="ECO:0000313" key="3">
    <source>
        <dbReference type="EMBL" id="NNA76856.1"/>
    </source>
</evidence>
<evidence type="ECO:0000256" key="1">
    <source>
        <dbReference type="SAM" id="Coils"/>
    </source>
</evidence>
<comment type="caution">
    <text evidence="3">The sequence shown here is derived from an EMBL/GenBank/DDBJ whole genome shotgun (WGS) entry which is preliminary data.</text>
</comment>
<reference evidence="3 4" key="1">
    <citation type="journal article" date="2020" name="Front. Microbiol.">
        <title>Genetic Organization of the aprX-lipA2 Operon Affects the Proteolytic Potential of Pseudomonas Species in Milk.</title>
        <authorList>
            <person name="Maier C."/>
            <person name="Huptas C."/>
            <person name="von Neubeck M."/>
            <person name="Scherer S."/>
            <person name="Wenning M."/>
            <person name="Lucking G."/>
        </authorList>
    </citation>
    <scope>NUCLEOTIDE SEQUENCE [LARGE SCALE GENOMIC DNA]</scope>
    <source>
        <strain evidence="3 4">WS 5405</strain>
    </source>
</reference>
<sequence length="647" mass="73241">MTVPIPATWLERHRQRHDWALQAFDRFVHELAPEVSDQVRRSDQVTVVVYGATQVGKTTLILDLLGLASSTRDEVARVLRGGQAVGKSATAMPLRYGRAPDDNWYIGGDLPLDEAQATQALADIRRTVEQGSRQNMDLTDILIPGRLFPTQSGTVLDVDVKMIDLPGLDARNQNEQQLVEQLARRYVTVADLVLLVTQASSLGFLRPENLRIEELAHWASQPVRFRVVVTSCFSLSSVRKRFLNTPLDVHEVRLAMISEIETLELKIPSRFADNLYVLELGDSARDLASTDLEYYAHIAPVVSEFRQQLITDIKDASGPFSRLFAAFQLDSVVQGQISVFRARYEERKAELDEELVVLEKQLGMHYPTLSDSPWLEMLEDHQTSLDEQHTTQKQLGAVLSKLVHTECKTLFESLFEGAPVKVDSETVSALQEALEEEKERLKQRCQGWTDTFNEIFERVAADHLKAPLSECVDRLPRITFDDKDFHAIAYVLDDYSRDSYFWSSNFENDRIVLDMAFRKSQQRHASLAHQSFIDGFRAQAEKIEKTVRALKTQKRNVAEKLQQLHGHQDTLAKLQSELDANLARMTSSLQIAEHFERRVNDAFVQALQTVKTGIAKGSTAMDKFLAVLNTHLLINEAEKLYAGKPST</sequence>
<feature type="domain" description="Dynamin N-terminal" evidence="2">
    <location>
        <begin position="47"/>
        <end position="214"/>
    </location>
</feature>
<name>A0A7Y1M7W6_9PSED</name>
<gene>
    <name evidence="3" type="ORF">HBO13_29925</name>
</gene>
<protein>
    <recommendedName>
        <fullName evidence="2">Dynamin N-terminal domain-containing protein</fullName>
    </recommendedName>
</protein>
<dbReference type="SUPFAM" id="SSF52540">
    <property type="entry name" value="P-loop containing nucleoside triphosphate hydrolases"/>
    <property type="match status" value="1"/>
</dbReference>
<dbReference type="Pfam" id="PF00350">
    <property type="entry name" value="Dynamin_N"/>
    <property type="match status" value="1"/>
</dbReference>
<evidence type="ECO:0000313" key="4">
    <source>
        <dbReference type="Proteomes" id="UP000535954"/>
    </source>
</evidence>
<organism evidence="3 4">
    <name type="scientific">Pseudomonas lactis</name>
    <dbReference type="NCBI Taxonomy" id="1615674"/>
    <lineage>
        <taxon>Bacteria</taxon>
        <taxon>Pseudomonadati</taxon>
        <taxon>Pseudomonadota</taxon>
        <taxon>Gammaproteobacteria</taxon>
        <taxon>Pseudomonadales</taxon>
        <taxon>Pseudomonadaceae</taxon>
        <taxon>Pseudomonas</taxon>
    </lineage>
</organism>
<evidence type="ECO:0000259" key="2">
    <source>
        <dbReference type="Pfam" id="PF00350"/>
    </source>
</evidence>
<dbReference type="Gene3D" id="3.40.50.300">
    <property type="entry name" value="P-loop containing nucleotide triphosphate hydrolases"/>
    <property type="match status" value="1"/>
</dbReference>
<dbReference type="InterPro" id="IPR045063">
    <property type="entry name" value="Dynamin_N"/>
</dbReference>
<dbReference type="EMBL" id="JAAQYH010000023">
    <property type="protein sequence ID" value="NNA76856.1"/>
    <property type="molecule type" value="Genomic_DNA"/>
</dbReference>
<accession>A0A7Y1M7W6</accession>
<feature type="coiled-coil region" evidence="1">
    <location>
        <begin position="533"/>
        <end position="577"/>
    </location>
</feature>
<dbReference type="AlphaFoldDB" id="A0A7Y1M7W6"/>
<dbReference type="Proteomes" id="UP000535954">
    <property type="component" value="Unassembled WGS sequence"/>
</dbReference>
<proteinExistence type="predicted"/>
<keyword evidence="1" id="KW-0175">Coiled coil</keyword>
<dbReference type="InterPro" id="IPR027417">
    <property type="entry name" value="P-loop_NTPase"/>
</dbReference>
<feature type="coiled-coil region" evidence="1">
    <location>
        <begin position="424"/>
        <end position="451"/>
    </location>
</feature>